<dbReference type="PROSITE" id="PS51257">
    <property type="entry name" value="PROKAR_LIPOPROTEIN"/>
    <property type="match status" value="1"/>
</dbReference>
<comment type="caution">
    <text evidence="2">The sequence shown here is derived from an EMBL/GenBank/DDBJ whole genome shotgun (WGS) entry which is preliminary data.</text>
</comment>
<dbReference type="RefSeq" id="WP_303686038.1">
    <property type="nucleotide sequence ID" value="NZ_CAJXYO010000044.1"/>
</dbReference>
<dbReference type="PANTHER" id="PTHR30535">
    <property type="entry name" value="VITAMIN B12-BINDING PROTEIN"/>
    <property type="match status" value="1"/>
</dbReference>
<organism evidence="2 3">
    <name type="scientific">Nonlabens dokdonensis</name>
    <dbReference type="NCBI Taxonomy" id="328515"/>
    <lineage>
        <taxon>Bacteria</taxon>
        <taxon>Pseudomonadati</taxon>
        <taxon>Bacteroidota</taxon>
        <taxon>Flavobacteriia</taxon>
        <taxon>Flavobacteriales</taxon>
        <taxon>Flavobacteriaceae</taxon>
        <taxon>Nonlabens</taxon>
    </lineage>
</organism>
<reference evidence="3" key="1">
    <citation type="journal article" date="2017" name="Proc. Natl. Acad. Sci. U.S.A.">
        <title>Simulation of Deepwater Horizon oil plume reveals substrate specialization within a complex community of hydrocarbon-degraders.</title>
        <authorList>
            <person name="Hu P."/>
            <person name="Dubinsky E.A."/>
            <person name="Probst A.J."/>
            <person name="Wang J."/>
            <person name="Sieber C.M.K."/>
            <person name="Tom L.M."/>
            <person name="Gardinali P."/>
            <person name="Banfield J.F."/>
            <person name="Atlas R.M."/>
            <person name="Andersen G.L."/>
        </authorList>
    </citation>
    <scope>NUCLEOTIDE SEQUENCE [LARGE SCALE GENOMIC DNA]</scope>
</reference>
<name>A0A1Z8B7T4_9FLAO</name>
<dbReference type="Pfam" id="PF01497">
    <property type="entry name" value="Peripla_BP_2"/>
    <property type="match status" value="1"/>
</dbReference>
<gene>
    <name evidence="2" type="ORF">A9Q93_03710</name>
</gene>
<dbReference type="EMBL" id="MAAX01000063">
    <property type="protein sequence ID" value="OUS18597.1"/>
    <property type="molecule type" value="Genomic_DNA"/>
</dbReference>
<evidence type="ECO:0000313" key="3">
    <source>
        <dbReference type="Proteomes" id="UP000196102"/>
    </source>
</evidence>
<sequence length="383" mass="43569">MRKNIIYLLIAAGFLYSCNNSKNTSIPEILKKIEYEQVNIKYAEGFKIQNTASGYYVTIMNPWPESSVSYTFKLVKNQGRELLPEPDEPLSIHIPIDNIVLTSTTHIPPLVLLHEENSLIGFPGSDYISDPKVRKLIDEGKVEELGVNESINIEATLLLEPDVVMGFSIDDSNPIYKKIENAGIPVLYNGDWVEQHPLAKAEWIKLFGILYGKEQQADSIFNAIEKEYINTQKLVKNVSSPKVLSGATWKEQWYLPYGNSWQGKILRDAGASYIYQETKGKGSLAYNIEKVLTDGNDATYWIAPGQYTSYSRMLEENASYNLFDAFKNKRVYTHALTVGEKGGVTYYEEASMRPDLVLKDLVKILHPELKLDHELYFFKPLKE</sequence>
<dbReference type="InterPro" id="IPR050902">
    <property type="entry name" value="ABC_Transporter_SBP"/>
</dbReference>
<accession>A0A1Z8B7T4</accession>
<dbReference type="InterPro" id="IPR002491">
    <property type="entry name" value="ABC_transptr_periplasmic_BD"/>
</dbReference>
<dbReference type="SUPFAM" id="SSF53807">
    <property type="entry name" value="Helical backbone' metal receptor"/>
    <property type="match status" value="1"/>
</dbReference>
<dbReference type="AlphaFoldDB" id="A0A1Z8B7T4"/>
<evidence type="ECO:0000259" key="1">
    <source>
        <dbReference type="PROSITE" id="PS50983"/>
    </source>
</evidence>
<dbReference type="Proteomes" id="UP000196102">
    <property type="component" value="Unassembled WGS sequence"/>
</dbReference>
<protein>
    <submittedName>
        <fullName evidence="2">ABC transporter substrate-binding protein</fullName>
    </submittedName>
</protein>
<proteinExistence type="predicted"/>
<dbReference type="PANTHER" id="PTHR30535:SF34">
    <property type="entry name" value="MOLYBDATE-BINDING PROTEIN MOLA"/>
    <property type="match status" value="1"/>
</dbReference>
<dbReference type="Gene3D" id="3.40.50.1980">
    <property type="entry name" value="Nitrogenase molybdenum iron protein domain"/>
    <property type="match status" value="2"/>
</dbReference>
<feature type="domain" description="Fe/B12 periplasmic-binding" evidence="1">
    <location>
        <begin position="98"/>
        <end position="369"/>
    </location>
</feature>
<dbReference type="PROSITE" id="PS50983">
    <property type="entry name" value="FE_B12_PBP"/>
    <property type="match status" value="1"/>
</dbReference>
<evidence type="ECO:0000313" key="2">
    <source>
        <dbReference type="EMBL" id="OUS18597.1"/>
    </source>
</evidence>
<dbReference type="GO" id="GO:0071281">
    <property type="term" value="P:cellular response to iron ion"/>
    <property type="evidence" value="ECO:0007669"/>
    <property type="project" value="TreeGrafter"/>
</dbReference>